<evidence type="ECO:0000256" key="1">
    <source>
        <dbReference type="SAM" id="MobiDB-lite"/>
    </source>
</evidence>
<name>A0A5M3SZJ7_LIMPL</name>
<organism evidence="2 3">
    <name type="scientific">Limnospira platensis NIES-46</name>
    <dbReference type="NCBI Taxonomy" id="1236695"/>
    <lineage>
        <taxon>Bacteria</taxon>
        <taxon>Bacillati</taxon>
        <taxon>Cyanobacteriota</taxon>
        <taxon>Cyanophyceae</taxon>
        <taxon>Oscillatoriophycideae</taxon>
        <taxon>Oscillatoriales</taxon>
        <taxon>Sirenicapillariaceae</taxon>
        <taxon>Limnospira</taxon>
    </lineage>
</organism>
<proteinExistence type="predicted"/>
<comment type="caution">
    <text evidence="2">The sequence shown here is derived from an EMBL/GenBank/DDBJ whole genome shotgun (WGS) entry which is preliminary data.</text>
</comment>
<accession>A0A5M3SZJ7</accession>
<gene>
    <name evidence="2" type="ORF">NIES46_05640</name>
</gene>
<dbReference type="EMBL" id="BIMW01000022">
    <property type="protein sequence ID" value="GCE92524.1"/>
    <property type="molecule type" value="Genomic_DNA"/>
</dbReference>
<feature type="compositionally biased region" description="Pro residues" evidence="1">
    <location>
        <begin position="1"/>
        <end position="16"/>
    </location>
</feature>
<evidence type="ECO:0000313" key="2">
    <source>
        <dbReference type="EMBL" id="GCE92524.1"/>
    </source>
</evidence>
<sequence length="72" mass="8225">MNPNQPPIPHPPPGQPSHPIGLVAPAQIQCHNPKDLMYKIAQKVHADPMLKQQIQERVYEMLITELNISRER</sequence>
<evidence type="ECO:0000313" key="3">
    <source>
        <dbReference type="Proteomes" id="UP000326169"/>
    </source>
</evidence>
<reference evidence="2 3" key="1">
    <citation type="journal article" date="2019" name="J Genomics">
        <title>The Draft Genome of a Hydrogen-producing Cyanobacterium, Arthrospira platensis NIES-46.</title>
        <authorList>
            <person name="Suzuki S."/>
            <person name="Yamaguchi H."/>
            <person name="Kawachi M."/>
        </authorList>
    </citation>
    <scope>NUCLEOTIDE SEQUENCE [LARGE SCALE GENOMIC DNA]</scope>
    <source>
        <strain evidence="2 3">NIES-46</strain>
    </source>
</reference>
<dbReference type="RefSeq" id="WP_006617736.1">
    <property type="nucleotide sequence ID" value="NZ_BIMW01000022.1"/>
</dbReference>
<dbReference type="GeneID" id="301681517"/>
<dbReference type="Proteomes" id="UP000326169">
    <property type="component" value="Unassembled WGS sequence"/>
</dbReference>
<protein>
    <submittedName>
        <fullName evidence="2">Uncharacterized protein</fullName>
    </submittedName>
</protein>
<keyword evidence="3" id="KW-1185">Reference proteome</keyword>
<feature type="region of interest" description="Disordered" evidence="1">
    <location>
        <begin position="1"/>
        <end position="21"/>
    </location>
</feature>